<evidence type="ECO:0000313" key="9">
    <source>
        <dbReference type="Proteomes" id="UP001165160"/>
    </source>
</evidence>
<reference evidence="9" key="1">
    <citation type="journal article" date="2023" name="Commun. Biol.">
        <title>Genome analysis of Parmales, the sister group of diatoms, reveals the evolutionary specialization of diatoms from phago-mixotrophs to photoautotrophs.</title>
        <authorList>
            <person name="Ban H."/>
            <person name="Sato S."/>
            <person name="Yoshikawa S."/>
            <person name="Yamada K."/>
            <person name="Nakamura Y."/>
            <person name="Ichinomiya M."/>
            <person name="Sato N."/>
            <person name="Blanc-Mathieu R."/>
            <person name="Endo H."/>
            <person name="Kuwata A."/>
            <person name="Ogata H."/>
        </authorList>
    </citation>
    <scope>NUCLEOTIDE SEQUENCE [LARGE SCALE GENOMIC DNA]</scope>
    <source>
        <strain evidence="9">NIES 3699</strain>
    </source>
</reference>
<evidence type="ECO:0008006" key="10">
    <source>
        <dbReference type="Google" id="ProtNLM"/>
    </source>
</evidence>
<dbReference type="Gene3D" id="1.10.246.190">
    <property type="entry name" value="Autophagy protein Apg5, helix rich domain"/>
    <property type="match status" value="1"/>
</dbReference>
<feature type="domain" description="Autophagy protein ATG5 UblA" evidence="7">
    <location>
        <begin position="12"/>
        <end position="115"/>
    </location>
</feature>
<protein>
    <recommendedName>
        <fullName evidence="10">Autophagy protein 5</fullName>
    </recommendedName>
</protein>
<evidence type="ECO:0000256" key="4">
    <source>
        <dbReference type="ARBA" id="ARBA00023006"/>
    </source>
</evidence>
<dbReference type="PANTHER" id="PTHR13040:SF2">
    <property type="entry name" value="AUTOPHAGY PROTEIN 5"/>
    <property type="match status" value="1"/>
</dbReference>
<dbReference type="InterPro" id="IPR048939">
    <property type="entry name" value="ATG5_UblA"/>
</dbReference>
<dbReference type="Pfam" id="PF20637">
    <property type="entry name" value="ATG5_HBR"/>
    <property type="match status" value="1"/>
</dbReference>
<evidence type="ECO:0000256" key="2">
    <source>
        <dbReference type="ARBA" id="ARBA00022499"/>
    </source>
</evidence>
<dbReference type="GO" id="GO:0044233">
    <property type="term" value="C:mitochondria-associated endoplasmic reticulum membrane contact site"/>
    <property type="evidence" value="ECO:0007669"/>
    <property type="project" value="TreeGrafter"/>
</dbReference>
<dbReference type="GO" id="GO:0034274">
    <property type="term" value="C:Atg12-Atg5-Atg16 complex"/>
    <property type="evidence" value="ECO:0007669"/>
    <property type="project" value="TreeGrafter"/>
</dbReference>
<dbReference type="InterPro" id="IPR048940">
    <property type="entry name" value="ATG5_HBR"/>
</dbReference>
<dbReference type="Pfam" id="PF20638">
    <property type="entry name" value="ATG5_UblA"/>
    <property type="match status" value="1"/>
</dbReference>
<dbReference type="GO" id="GO:0006995">
    <property type="term" value="P:cellular response to nitrogen starvation"/>
    <property type="evidence" value="ECO:0007669"/>
    <property type="project" value="TreeGrafter"/>
</dbReference>
<feature type="region of interest" description="Disordered" evidence="5">
    <location>
        <begin position="215"/>
        <end position="235"/>
    </location>
</feature>
<dbReference type="GO" id="GO:0061908">
    <property type="term" value="C:phagophore"/>
    <property type="evidence" value="ECO:0007669"/>
    <property type="project" value="TreeGrafter"/>
</dbReference>
<organism evidence="8 9">
    <name type="scientific">Triparma verrucosa</name>
    <dbReference type="NCBI Taxonomy" id="1606542"/>
    <lineage>
        <taxon>Eukaryota</taxon>
        <taxon>Sar</taxon>
        <taxon>Stramenopiles</taxon>
        <taxon>Ochrophyta</taxon>
        <taxon>Bolidophyceae</taxon>
        <taxon>Parmales</taxon>
        <taxon>Triparmaceae</taxon>
        <taxon>Triparma</taxon>
    </lineage>
</organism>
<sequence length="316" mass="35273">MNLNDGAQGLSWHGQIPCEINLSSYDVVDLAAPAPIHLMLPRMSYLHAAASEAVEALRGSSLTSTSSAVWFSVDKQPQRFNLPVGVLFDIHQLKNGVSQNSQTIRHLPWKLTVHFSSYPSDVLLGYEGPSTTKHFFCQQLKQALFLEHGNARMGMAITQEMTEQMWGAVGVGDFETYKLVNDRVVADYEMGELKHEKEDIRSEQQKKTDEIRAQMDAEREAAERKERGEEEVGKGRKREIASVPVRVLAIGGEQMKVIQKPVVATATLGEVLQLFGIDSGVERVINGLFAVPDDAFIMELWRSCQSADHFLYVVVK</sequence>
<dbReference type="Gene3D" id="3.10.20.620">
    <property type="match status" value="1"/>
</dbReference>
<keyword evidence="3" id="KW-0832">Ubl conjugation</keyword>
<dbReference type="GO" id="GO:0005776">
    <property type="term" value="C:autophagosome"/>
    <property type="evidence" value="ECO:0007669"/>
    <property type="project" value="TreeGrafter"/>
</dbReference>
<keyword evidence="4" id="KW-0072">Autophagy</keyword>
<comment type="caution">
    <text evidence="8">The sequence shown here is derived from an EMBL/GenBank/DDBJ whole genome shotgun (WGS) entry which is preliminary data.</text>
</comment>
<evidence type="ECO:0000313" key="8">
    <source>
        <dbReference type="EMBL" id="GMH98531.1"/>
    </source>
</evidence>
<dbReference type="GO" id="GO:0019776">
    <property type="term" value="F:Atg8-family ligase activity"/>
    <property type="evidence" value="ECO:0007669"/>
    <property type="project" value="TreeGrafter"/>
</dbReference>
<dbReference type="InterPro" id="IPR042526">
    <property type="entry name" value="Atg5_HR"/>
</dbReference>
<accession>A0A9W7BW05</accession>
<dbReference type="AlphaFoldDB" id="A0A9W7BW05"/>
<dbReference type="PANTHER" id="PTHR13040">
    <property type="entry name" value="AUTOPHAGY PROTEIN 5"/>
    <property type="match status" value="1"/>
</dbReference>
<dbReference type="InterPro" id="IPR007239">
    <property type="entry name" value="Atg5"/>
</dbReference>
<name>A0A9W7BW05_9STRA</name>
<evidence type="ECO:0000259" key="7">
    <source>
        <dbReference type="Pfam" id="PF20638"/>
    </source>
</evidence>
<dbReference type="GO" id="GO:0034045">
    <property type="term" value="C:phagophore assembly site membrane"/>
    <property type="evidence" value="ECO:0007669"/>
    <property type="project" value="TreeGrafter"/>
</dbReference>
<gene>
    <name evidence="8" type="ORF">TrVE_jg5847</name>
</gene>
<keyword evidence="9" id="KW-1185">Reference proteome</keyword>
<dbReference type="GO" id="GO:0000422">
    <property type="term" value="P:autophagy of mitochondrion"/>
    <property type="evidence" value="ECO:0007669"/>
    <property type="project" value="TreeGrafter"/>
</dbReference>
<dbReference type="Proteomes" id="UP001165160">
    <property type="component" value="Unassembled WGS sequence"/>
</dbReference>
<evidence type="ECO:0000256" key="3">
    <source>
        <dbReference type="ARBA" id="ARBA00022843"/>
    </source>
</evidence>
<evidence type="ECO:0000256" key="5">
    <source>
        <dbReference type="SAM" id="MobiDB-lite"/>
    </source>
</evidence>
<feature type="domain" description="Autophagy protein ATG5 alpha-helical bundle region" evidence="6">
    <location>
        <begin position="130"/>
        <end position="185"/>
    </location>
</feature>
<evidence type="ECO:0000256" key="1">
    <source>
        <dbReference type="ARBA" id="ARBA00006910"/>
    </source>
</evidence>
<comment type="similarity">
    <text evidence="1">Belongs to the ATG5 family.</text>
</comment>
<dbReference type="InterPro" id="IPR042527">
    <property type="entry name" value="Atg5_UblA_dom_sf"/>
</dbReference>
<keyword evidence="2" id="KW-1017">Isopeptide bond</keyword>
<dbReference type="GO" id="GO:0034727">
    <property type="term" value="P:piecemeal microautophagy of the nucleus"/>
    <property type="evidence" value="ECO:0007669"/>
    <property type="project" value="TreeGrafter"/>
</dbReference>
<proteinExistence type="inferred from homology"/>
<evidence type="ECO:0000259" key="6">
    <source>
        <dbReference type="Pfam" id="PF20637"/>
    </source>
</evidence>
<dbReference type="EMBL" id="BRXX01000220">
    <property type="protein sequence ID" value="GMH98531.1"/>
    <property type="molecule type" value="Genomic_DNA"/>
</dbReference>
<dbReference type="Gene3D" id="3.10.20.90">
    <property type="entry name" value="Phosphatidylinositol 3-kinase Catalytic Subunit, Chain A, domain 1"/>
    <property type="match status" value="1"/>
</dbReference>